<comment type="caution">
    <text evidence="1">The sequence shown here is derived from an EMBL/GenBank/DDBJ whole genome shotgun (WGS) entry which is preliminary data.</text>
</comment>
<dbReference type="CDD" id="cd00719">
    <property type="entry name" value="GIY-YIG_SF"/>
    <property type="match status" value="1"/>
</dbReference>
<sequence length="359" mass="39557">MLVRSEYLVQASTKATQPWVYLEMASEGKITAARMAELFVDPETCVEYSPEWVASQREAALRNFDLNMLFFRRLNQLRFNDEVAKLLAAHPELREVTDLRTVAGEPGIYVMVLDGYRQLYVGQSVDVTKRIRAHWSKSKPLDRLIFGDAESSILSIDAFRALDTTRVFAVTGDPLDDPYERNLVEQRMAASVDPDLSLNRVSGGDFQTAAFAVALGGMKTRDLSATDEEWAAYRAELAAAPEPAPRLVVPAKVKRAVVPEPDFDDPVGQLVRVANREKRGGFVLVDAGGMIVDVVAAGGVTTGDRRMQLFAVPTGRSISREKMERAVAKAGELVREVTQPREPVELFELLGSSGVAVRG</sequence>
<evidence type="ECO:0000313" key="1">
    <source>
        <dbReference type="EMBL" id="MBL3679523.1"/>
    </source>
</evidence>
<organism evidence="1 2">
    <name type="scientific">Leucobacter chromiireducens subsp. solipictus</name>
    <dbReference type="NCBI Taxonomy" id="398235"/>
    <lineage>
        <taxon>Bacteria</taxon>
        <taxon>Bacillati</taxon>
        <taxon>Actinomycetota</taxon>
        <taxon>Actinomycetes</taxon>
        <taxon>Micrococcales</taxon>
        <taxon>Microbacteriaceae</taxon>
        <taxon>Leucobacter</taxon>
    </lineage>
</organism>
<keyword evidence="2" id="KW-1185">Reference proteome</keyword>
<reference evidence="1 2" key="1">
    <citation type="submission" date="2018-09" db="EMBL/GenBank/DDBJ databases">
        <title>Comparative genomics of Leucobacter spp.</title>
        <authorList>
            <person name="Reis A.C."/>
            <person name="Kolvenbach B.A."/>
            <person name="Corvini P.F.X."/>
            <person name="Nunes O.C."/>
        </authorList>
    </citation>
    <scope>NUCLEOTIDE SEQUENCE [LARGE SCALE GENOMIC DNA]</scope>
    <source>
        <strain evidence="1 2">TAN 31504</strain>
    </source>
</reference>
<proteinExistence type="predicted"/>
<accession>A0ABS1SG46</accession>
<evidence type="ECO:0000313" key="2">
    <source>
        <dbReference type="Proteomes" id="UP001645859"/>
    </source>
</evidence>
<dbReference type="EMBL" id="QYAC01000004">
    <property type="protein sequence ID" value="MBL3679523.1"/>
    <property type="molecule type" value="Genomic_DNA"/>
</dbReference>
<gene>
    <name evidence="1" type="ORF">D3230_09515</name>
</gene>
<dbReference type="Proteomes" id="UP001645859">
    <property type="component" value="Unassembled WGS sequence"/>
</dbReference>
<protein>
    <submittedName>
        <fullName evidence="1">GIY-YIG nuclease family protein</fullName>
    </submittedName>
</protein>
<name>A0ABS1SG46_9MICO</name>